<dbReference type="InterPro" id="IPR027417">
    <property type="entry name" value="P-loop_NTPase"/>
</dbReference>
<reference evidence="4" key="4">
    <citation type="submission" date="2019-03" db="UniProtKB">
        <authorList>
            <consortium name="EnsemblPlants"/>
        </authorList>
    </citation>
    <scope>IDENTIFICATION</scope>
</reference>
<sequence length="791" mass="91860">MYEQDKHVIGIITDILRDNPYSQQFRSLGRAQNLEDYRLVLNLDQRLDQRTYNAPINSEVAAVWIEGNERRDTYDRNVILHGNNNEKEHIRSYYGCSDPLSYPLFFPRAELGWHRKIPKRDTEAEDIGADDISNDDDPDSANGLWVTMKEYYCYKFHTRPSIFNPILHGGRLFQQFAVDTYIKIENSRLDYMWHHQNKIRADLYQGLLDSIQAGEQNGDAIGKRRVLASSFIGGPRDKIRRYLDAMALVRKYGKPDVFVTMTCNPNWEEITRELQFGQTPQDRPDIVVRVFKAKLEEMKKQLFEKAILGKVKAYTYVVEFQKRGLAHAHFLLIMTGKYKYTCPEQYDRIISAELPNKHKYPELYKMVIKHMMHGPCGALNKFCPCTKNRPSCKNNYPRPFNETTIQVDNRWVVPYNPYLLRMFNCHINVEICSSIKVVKYLFKYIYKGHDRASVSVTDKVDEVEIDEIKQYRDARWVTPPEALWRIYGFELSKIHPPVLQLQLHLPNMHMVSYHGMEKIKNIIDHDGTERSMLTAYFEANSLHEKARGILYRDFQEYYTWQRQGKFWQEKKRAAVFQVGRMVSAHPAEGERYYLRVLLNHVTGATSYEDLRTVHGQVMPTFREAAEKRGLIEADNTLDDCMTEAELFRMPSSLRRLFATILVFCEPSDVRGLWNKHLDAMSEDYSRNCKCKHTVEQMVLRNIRDMWHSMGKDISTVDRQSGGIFFVDGPGDTGKTFLYRALLATIRGQGKIAVATATSGVAASIMPGGRTAHSRFKIPLKIDDGAICSFTK</sequence>
<evidence type="ECO:0000313" key="5">
    <source>
        <dbReference type="Proteomes" id="UP000015105"/>
    </source>
</evidence>
<evidence type="ECO:0000313" key="4">
    <source>
        <dbReference type="EnsemblPlants" id="AET4Gv20051600.13"/>
    </source>
</evidence>
<proteinExistence type="inferred from homology"/>
<keyword evidence="5" id="KW-1185">Reference proteome</keyword>
<dbReference type="InterPro" id="IPR010285">
    <property type="entry name" value="DNA_helicase_pif1-like_DEAD"/>
</dbReference>
<dbReference type="Gramene" id="AET4Gv20051600.13">
    <property type="protein sequence ID" value="AET4Gv20051600.13"/>
    <property type="gene ID" value="AET4Gv20051600"/>
</dbReference>
<evidence type="ECO:0000259" key="2">
    <source>
        <dbReference type="Pfam" id="PF05970"/>
    </source>
</evidence>
<dbReference type="AlphaFoldDB" id="A0A453H3C0"/>
<evidence type="ECO:0000259" key="3">
    <source>
        <dbReference type="Pfam" id="PF14214"/>
    </source>
</evidence>
<keyword evidence="1" id="KW-0234">DNA repair</keyword>
<dbReference type="STRING" id="200361.A0A453H3C0"/>
<dbReference type="GO" id="GO:0006281">
    <property type="term" value="P:DNA repair"/>
    <property type="evidence" value="ECO:0007669"/>
    <property type="project" value="UniProtKB-KW"/>
</dbReference>
<dbReference type="PANTHER" id="PTHR10492:SF92">
    <property type="entry name" value="ATP-DEPENDENT DNA HELICASE"/>
    <property type="match status" value="1"/>
</dbReference>
<dbReference type="Proteomes" id="UP000015105">
    <property type="component" value="Chromosome 4D"/>
</dbReference>
<dbReference type="InterPro" id="IPR025476">
    <property type="entry name" value="Helitron_helicase-like"/>
</dbReference>
<evidence type="ECO:0000256" key="1">
    <source>
        <dbReference type="RuleBase" id="RU363044"/>
    </source>
</evidence>
<comment type="catalytic activity">
    <reaction evidence="1">
        <text>ATP + H2O = ADP + phosphate + H(+)</text>
        <dbReference type="Rhea" id="RHEA:13065"/>
        <dbReference type="ChEBI" id="CHEBI:15377"/>
        <dbReference type="ChEBI" id="CHEBI:15378"/>
        <dbReference type="ChEBI" id="CHEBI:30616"/>
        <dbReference type="ChEBI" id="CHEBI:43474"/>
        <dbReference type="ChEBI" id="CHEBI:456216"/>
        <dbReference type="EC" id="5.6.2.3"/>
    </reaction>
</comment>
<dbReference type="EC" id="5.6.2.3" evidence="1"/>
<dbReference type="GO" id="GO:0016887">
    <property type="term" value="F:ATP hydrolysis activity"/>
    <property type="evidence" value="ECO:0007669"/>
    <property type="project" value="RHEA"/>
</dbReference>
<dbReference type="GO" id="GO:0043139">
    <property type="term" value="F:5'-3' DNA helicase activity"/>
    <property type="evidence" value="ECO:0007669"/>
    <property type="project" value="UniProtKB-EC"/>
</dbReference>
<reference evidence="4" key="3">
    <citation type="journal article" date="2017" name="Nature">
        <title>Genome sequence of the progenitor of the wheat D genome Aegilops tauschii.</title>
        <authorList>
            <person name="Luo M.C."/>
            <person name="Gu Y.Q."/>
            <person name="Puiu D."/>
            <person name="Wang H."/>
            <person name="Twardziok S.O."/>
            <person name="Deal K.R."/>
            <person name="Huo N."/>
            <person name="Zhu T."/>
            <person name="Wang L."/>
            <person name="Wang Y."/>
            <person name="McGuire P.E."/>
            <person name="Liu S."/>
            <person name="Long H."/>
            <person name="Ramasamy R.K."/>
            <person name="Rodriguez J.C."/>
            <person name="Van S.L."/>
            <person name="Yuan L."/>
            <person name="Wang Z."/>
            <person name="Xia Z."/>
            <person name="Xiao L."/>
            <person name="Anderson O.D."/>
            <person name="Ouyang S."/>
            <person name="Liang Y."/>
            <person name="Zimin A.V."/>
            <person name="Pertea G."/>
            <person name="Qi P."/>
            <person name="Bennetzen J.L."/>
            <person name="Dai X."/>
            <person name="Dawson M.W."/>
            <person name="Muller H.G."/>
            <person name="Kugler K."/>
            <person name="Rivarola-Duarte L."/>
            <person name="Spannagl M."/>
            <person name="Mayer K.F.X."/>
            <person name="Lu F.H."/>
            <person name="Bevan M.W."/>
            <person name="Leroy P."/>
            <person name="Li P."/>
            <person name="You F.M."/>
            <person name="Sun Q."/>
            <person name="Liu Z."/>
            <person name="Lyons E."/>
            <person name="Wicker T."/>
            <person name="Salzberg S.L."/>
            <person name="Devos K.M."/>
            <person name="Dvorak J."/>
        </authorList>
    </citation>
    <scope>NUCLEOTIDE SEQUENCE [LARGE SCALE GENOMIC DNA]</scope>
    <source>
        <strain evidence="4">cv. AL8/78</strain>
    </source>
</reference>
<dbReference type="GO" id="GO:0006310">
    <property type="term" value="P:DNA recombination"/>
    <property type="evidence" value="ECO:0007669"/>
    <property type="project" value="UniProtKB-KW"/>
</dbReference>
<keyword evidence="1" id="KW-0347">Helicase</keyword>
<organism evidence="4 5">
    <name type="scientific">Aegilops tauschii subsp. strangulata</name>
    <name type="common">Goatgrass</name>
    <dbReference type="NCBI Taxonomy" id="200361"/>
    <lineage>
        <taxon>Eukaryota</taxon>
        <taxon>Viridiplantae</taxon>
        <taxon>Streptophyta</taxon>
        <taxon>Embryophyta</taxon>
        <taxon>Tracheophyta</taxon>
        <taxon>Spermatophyta</taxon>
        <taxon>Magnoliopsida</taxon>
        <taxon>Liliopsida</taxon>
        <taxon>Poales</taxon>
        <taxon>Poaceae</taxon>
        <taxon>BOP clade</taxon>
        <taxon>Pooideae</taxon>
        <taxon>Triticodae</taxon>
        <taxon>Triticeae</taxon>
        <taxon>Triticinae</taxon>
        <taxon>Aegilops</taxon>
    </lineage>
</organism>
<reference evidence="5" key="2">
    <citation type="journal article" date="2017" name="Nat. Plants">
        <title>The Aegilops tauschii genome reveals multiple impacts of transposons.</title>
        <authorList>
            <person name="Zhao G."/>
            <person name="Zou C."/>
            <person name="Li K."/>
            <person name="Wang K."/>
            <person name="Li T."/>
            <person name="Gao L."/>
            <person name="Zhang X."/>
            <person name="Wang H."/>
            <person name="Yang Z."/>
            <person name="Liu X."/>
            <person name="Jiang W."/>
            <person name="Mao L."/>
            <person name="Kong X."/>
            <person name="Jiao Y."/>
            <person name="Jia J."/>
        </authorList>
    </citation>
    <scope>NUCLEOTIDE SEQUENCE [LARGE SCALE GENOMIC DNA]</scope>
    <source>
        <strain evidence="5">cv. AL8/78</strain>
    </source>
</reference>
<comment type="cofactor">
    <cofactor evidence="1">
        <name>Mg(2+)</name>
        <dbReference type="ChEBI" id="CHEBI:18420"/>
    </cofactor>
</comment>
<protein>
    <recommendedName>
        <fullName evidence="1">ATP-dependent DNA helicase</fullName>
        <ecNumber evidence="1">5.6.2.3</ecNumber>
    </recommendedName>
</protein>
<name>A0A453H3C0_AEGTS</name>
<keyword evidence="1" id="KW-0227">DNA damage</keyword>
<dbReference type="GO" id="GO:0000723">
    <property type="term" value="P:telomere maintenance"/>
    <property type="evidence" value="ECO:0007669"/>
    <property type="project" value="InterPro"/>
</dbReference>
<dbReference type="EnsemblPlants" id="AET4Gv20051600.13">
    <property type="protein sequence ID" value="AET4Gv20051600.13"/>
    <property type="gene ID" value="AET4Gv20051600"/>
</dbReference>
<accession>A0A453H3C0</accession>
<feature type="domain" description="DNA helicase Pif1-like DEAD-box helicase" evidence="2">
    <location>
        <begin position="714"/>
        <end position="789"/>
    </location>
</feature>
<keyword evidence="1" id="KW-0067">ATP-binding</keyword>
<dbReference type="PANTHER" id="PTHR10492">
    <property type="match status" value="1"/>
</dbReference>
<feature type="domain" description="Helitron helicase-like" evidence="3">
    <location>
        <begin position="151"/>
        <end position="332"/>
    </location>
</feature>
<reference evidence="5" key="1">
    <citation type="journal article" date="2014" name="Science">
        <title>Ancient hybridizations among the ancestral genomes of bread wheat.</title>
        <authorList>
            <consortium name="International Wheat Genome Sequencing Consortium,"/>
            <person name="Marcussen T."/>
            <person name="Sandve S.R."/>
            <person name="Heier L."/>
            <person name="Spannagl M."/>
            <person name="Pfeifer M."/>
            <person name="Jakobsen K.S."/>
            <person name="Wulff B.B."/>
            <person name="Steuernagel B."/>
            <person name="Mayer K.F."/>
            <person name="Olsen O.A."/>
        </authorList>
    </citation>
    <scope>NUCLEOTIDE SEQUENCE [LARGE SCALE GENOMIC DNA]</scope>
    <source>
        <strain evidence="5">cv. AL8/78</strain>
    </source>
</reference>
<dbReference type="Pfam" id="PF14214">
    <property type="entry name" value="Helitron_like_N"/>
    <property type="match status" value="1"/>
</dbReference>
<keyword evidence="1" id="KW-0378">Hydrolase</keyword>
<dbReference type="Gene3D" id="3.40.50.300">
    <property type="entry name" value="P-loop containing nucleotide triphosphate hydrolases"/>
    <property type="match status" value="1"/>
</dbReference>
<keyword evidence="1" id="KW-0233">DNA recombination</keyword>
<dbReference type="GO" id="GO:0005524">
    <property type="term" value="F:ATP binding"/>
    <property type="evidence" value="ECO:0007669"/>
    <property type="project" value="UniProtKB-KW"/>
</dbReference>
<comment type="similarity">
    <text evidence="1">Belongs to the helicase family.</text>
</comment>
<dbReference type="Pfam" id="PF05970">
    <property type="entry name" value="PIF1"/>
    <property type="match status" value="1"/>
</dbReference>
<keyword evidence="1" id="KW-0547">Nucleotide-binding</keyword>
<reference evidence="4" key="5">
    <citation type="journal article" date="2021" name="G3 (Bethesda)">
        <title>Aegilops tauschii genome assembly Aet v5.0 features greater sequence contiguity and improved annotation.</title>
        <authorList>
            <person name="Wang L."/>
            <person name="Zhu T."/>
            <person name="Rodriguez J.C."/>
            <person name="Deal K.R."/>
            <person name="Dubcovsky J."/>
            <person name="McGuire P.E."/>
            <person name="Lux T."/>
            <person name="Spannagl M."/>
            <person name="Mayer K.F.X."/>
            <person name="Baldrich P."/>
            <person name="Meyers B.C."/>
            <person name="Huo N."/>
            <person name="Gu Y.Q."/>
            <person name="Zhou H."/>
            <person name="Devos K.M."/>
            <person name="Bennetzen J.L."/>
            <person name="Unver T."/>
            <person name="Budak H."/>
            <person name="Gulick P.J."/>
            <person name="Galiba G."/>
            <person name="Kalapos B."/>
            <person name="Nelson D.R."/>
            <person name="Li P."/>
            <person name="You F.M."/>
            <person name="Luo M.C."/>
            <person name="Dvorak J."/>
        </authorList>
    </citation>
    <scope>NUCLEOTIDE SEQUENCE [LARGE SCALE GENOMIC DNA]</scope>
    <source>
        <strain evidence="4">cv. AL8/78</strain>
    </source>
</reference>